<name>A0A9D4F7A8_DREPO</name>
<dbReference type="Proteomes" id="UP000828390">
    <property type="component" value="Unassembled WGS sequence"/>
</dbReference>
<protein>
    <submittedName>
        <fullName evidence="1">Uncharacterized protein</fullName>
    </submittedName>
</protein>
<dbReference type="EMBL" id="JAIWYP010000007">
    <property type="protein sequence ID" value="KAH3791396.1"/>
    <property type="molecule type" value="Genomic_DNA"/>
</dbReference>
<accession>A0A9D4F7A8</accession>
<organism evidence="1 2">
    <name type="scientific">Dreissena polymorpha</name>
    <name type="common">Zebra mussel</name>
    <name type="synonym">Mytilus polymorpha</name>
    <dbReference type="NCBI Taxonomy" id="45954"/>
    <lineage>
        <taxon>Eukaryota</taxon>
        <taxon>Metazoa</taxon>
        <taxon>Spiralia</taxon>
        <taxon>Lophotrochozoa</taxon>
        <taxon>Mollusca</taxon>
        <taxon>Bivalvia</taxon>
        <taxon>Autobranchia</taxon>
        <taxon>Heteroconchia</taxon>
        <taxon>Euheterodonta</taxon>
        <taxon>Imparidentia</taxon>
        <taxon>Neoheterodontei</taxon>
        <taxon>Myida</taxon>
        <taxon>Dreissenoidea</taxon>
        <taxon>Dreissenidae</taxon>
        <taxon>Dreissena</taxon>
    </lineage>
</organism>
<evidence type="ECO:0000313" key="2">
    <source>
        <dbReference type="Proteomes" id="UP000828390"/>
    </source>
</evidence>
<keyword evidence="2" id="KW-1185">Reference proteome</keyword>
<gene>
    <name evidence="1" type="ORF">DPMN_144881</name>
</gene>
<evidence type="ECO:0000313" key="1">
    <source>
        <dbReference type="EMBL" id="KAH3791396.1"/>
    </source>
</evidence>
<sequence>MCLNTLGEFTCIDIPCPRGYQLGYHTPPNAEIACPQSAKFADVMEFRTLALPSGVLAQQDLIRLTAYNQNNEILHRTIRLEDGIGIVYTPRVLENSRLYKIKVQAKSFDNSPSRLSPKLASSDGYSYVFGDSGNVFTPMSIEHIHPSKPGLASSIQQKTEIAYNERCNVYALLRKTFALPLLTVEDIRSAFDTLRTKSDTDAMDRYFEYLERTWMTNPLWPIDSWCVFGRSIRTNNDCEGWHHRLNRRAKKGNLPFYLLVQLLCEKAKLNTQLRRHQHKQTLQCGKDTTSVPSQLVNCWTCVQPFVVAVVVVVCINSV</sequence>
<reference evidence="1" key="1">
    <citation type="journal article" date="2019" name="bioRxiv">
        <title>The Genome of the Zebra Mussel, Dreissena polymorpha: A Resource for Invasive Species Research.</title>
        <authorList>
            <person name="McCartney M.A."/>
            <person name="Auch B."/>
            <person name="Kono T."/>
            <person name="Mallez S."/>
            <person name="Zhang Y."/>
            <person name="Obille A."/>
            <person name="Becker A."/>
            <person name="Abrahante J.E."/>
            <person name="Garbe J."/>
            <person name="Badalamenti J.P."/>
            <person name="Herman A."/>
            <person name="Mangelson H."/>
            <person name="Liachko I."/>
            <person name="Sullivan S."/>
            <person name="Sone E.D."/>
            <person name="Koren S."/>
            <person name="Silverstein K.A.T."/>
            <person name="Beckman K.B."/>
            <person name="Gohl D.M."/>
        </authorList>
    </citation>
    <scope>NUCLEOTIDE SEQUENCE</scope>
    <source>
        <strain evidence="1">Duluth1</strain>
        <tissue evidence="1">Whole animal</tissue>
    </source>
</reference>
<reference evidence="1" key="2">
    <citation type="submission" date="2020-11" db="EMBL/GenBank/DDBJ databases">
        <authorList>
            <person name="McCartney M.A."/>
            <person name="Auch B."/>
            <person name="Kono T."/>
            <person name="Mallez S."/>
            <person name="Becker A."/>
            <person name="Gohl D.M."/>
            <person name="Silverstein K.A.T."/>
            <person name="Koren S."/>
            <person name="Bechman K.B."/>
            <person name="Herman A."/>
            <person name="Abrahante J.E."/>
            <person name="Garbe J."/>
        </authorList>
    </citation>
    <scope>NUCLEOTIDE SEQUENCE</scope>
    <source>
        <strain evidence="1">Duluth1</strain>
        <tissue evidence="1">Whole animal</tissue>
    </source>
</reference>
<dbReference type="AlphaFoldDB" id="A0A9D4F7A8"/>
<proteinExistence type="predicted"/>
<comment type="caution">
    <text evidence="1">The sequence shown here is derived from an EMBL/GenBank/DDBJ whole genome shotgun (WGS) entry which is preliminary data.</text>
</comment>